<dbReference type="Pfam" id="PF00056">
    <property type="entry name" value="Ldh_1_N"/>
    <property type="match status" value="1"/>
</dbReference>
<dbReference type="InterPro" id="IPR036291">
    <property type="entry name" value="NAD(P)-bd_dom_sf"/>
</dbReference>
<evidence type="ECO:0000256" key="2">
    <source>
        <dbReference type="ARBA" id="ARBA00016075"/>
    </source>
</evidence>
<dbReference type="PANTHER" id="PTHR11540:SF16">
    <property type="entry name" value="MALATE DEHYDROGENASE, MITOCHONDRIAL"/>
    <property type="match status" value="1"/>
</dbReference>
<reference evidence="8" key="1">
    <citation type="submission" date="2025-08" db="UniProtKB">
        <authorList>
            <consortium name="RefSeq"/>
        </authorList>
    </citation>
    <scope>IDENTIFICATION</scope>
</reference>
<accession>A0A7E6EIC6</accession>
<evidence type="ECO:0000256" key="5">
    <source>
        <dbReference type="ARBA" id="ARBA00023027"/>
    </source>
</evidence>
<dbReference type="GO" id="GO:0030060">
    <property type="term" value="F:L-malate dehydrogenase (NAD+) activity"/>
    <property type="evidence" value="ECO:0007669"/>
    <property type="project" value="UniProtKB-EC"/>
</dbReference>
<dbReference type="PANTHER" id="PTHR11540">
    <property type="entry name" value="MALATE AND LACTATE DEHYDROGENASE"/>
    <property type="match status" value="1"/>
</dbReference>
<protein>
    <recommendedName>
        <fullName evidence="2">Malate dehydrogenase, mitochondrial</fullName>
        <ecNumber evidence="1">1.1.1.37</ecNumber>
    </recommendedName>
</protein>
<evidence type="ECO:0000313" key="7">
    <source>
        <dbReference type="Proteomes" id="UP000515154"/>
    </source>
</evidence>
<gene>
    <name evidence="8" type="primary">LOC118761314</name>
</gene>
<dbReference type="GO" id="GO:0005737">
    <property type="term" value="C:cytoplasm"/>
    <property type="evidence" value="ECO:0007669"/>
    <property type="project" value="TreeGrafter"/>
</dbReference>
<dbReference type="KEGG" id="osn:118761314"/>
<dbReference type="AlphaFoldDB" id="A0A7E6EIC6"/>
<keyword evidence="7" id="KW-1185">Reference proteome</keyword>
<dbReference type="Proteomes" id="UP000515154">
    <property type="component" value="Unplaced"/>
</dbReference>
<evidence type="ECO:0000256" key="3">
    <source>
        <dbReference type="ARBA" id="ARBA00022532"/>
    </source>
</evidence>
<feature type="domain" description="Lactate/malate dehydrogenase N-terminal" evidence="6">
    <location>
        <begin position="5"/>
        <end position="87"/>
    </location>
</feature>
<dbReference type="EC" id="1.1.1.37" evidence="1"/>
<dbReference type="RefSeq" id="XP_036355024.1">
    <property type="nucleotide sequence ID" value="XM_036499131.1"/>
</dbReference>
<dbReference type="Gene3D" id="3.40.50.720">
    <property type="entry name" value="NAD(P)-binding Rossmann-like Domain"/>
    <property type="match status" value="1"/>
</dbReference>
<keyword evidence="4" id="KW-0560">Oxidoreductase</keyword>
<evidence type="ECO:0000313" key="8">
    <source>
        <dbReference type="RefSeq" id="XP_036355024.1"/>
    </source>
</evidence>
<sequence>MSKYKVAILGANGGIGQPLSLLFKLESDVISQLNLLDIIDPAGVAEDLSHIPTNCLVKAFKGPDELEGALSGMDLVIICAGEKGVPGLLLINFQEPQELIYLWLILK</sequence>
<evidence type="ECO:0000256" key="1">
    <source>
        <dbReference type="ARBA" id="ARBA00012995"/>
    </source>
</evidence>
<name>A0A7E6EIC6_9MOLL</name>
<proteinExistence type="predicted"/>
<dbReference type="GO" id="GO:0006099">
    <property type="term" value="P:tricarboxylic acid cycle"/>
    <property type="evidence" value="ECO:0007669"/>
    <property type="project" value="UniProtKB-KW"/>
</dbReference>
<dbReference type="SUPFAM" id="SSF51735">
    <property type="entry name" value="NAD(P)-binding Rossmann-fold domains"/>
    <property type="match status" value="1"/>
</dbReference>
<keyword evidence="5" id="KW-0520">NAD</keyword>
<organism evidence="7 8">
    <name type="scientific">Octopus sinensis</name>
    <name type="common">East Asian common octopus</name>
    <dbReference type="NCBI Taxonomy" id="2607531"/>
    <lineage>
        <taxon>Eukaryota</taxon>
        <taxon>Metazoa</taxon>
        <taxon>Spiralia</taxon>
        <taxon>Lophotrochozoa</taxon>
        <taxon>Mollusca</taxon>
        <taxon>Cephalopoda</taxon>
        <taxon>Coleoidea</taxon>
        <taxon>Octopodiformes</taxon>
        <taxon>Octopoda</taxon>
        <taxon>Incirrata</taxon>
        <taxon>Octopodidae</taxon>
        <taxon>Octopus</taxon>
    </lineage>
</organism>
<keyword evidence="3" id="KW-0816">Tricarboxylic acid cycle</keyword>
<dbReference type="InterPro" id="IPR001236">
    <property type="entry name" value="Lactate/malate_DH_N"/>
</dbReference>
<evidence type="ECO:0000259" key="6">
    <source>
        <dbReference type="Pfam" id="PF00056"/>
    </source>
</evidence>
<evidence type="ECO:0000256" key="4">
    <source>
        <dbReference type="ARBA" id="ARBA00023002"/>
    </source>
</evidence>